<protein>
    <submittedName>
        <fullName evidence="2">GIY-YIG nuclease family protein</fullName>
    </submittedName>
</protein>
<organism evidence="2">
    <name type="scientific">Vibrio sp. HB236076</name>
    <dbReference type="NCBI Taxonomy" id="3232307"/>
    <lineage>
        <taxon>Bacteria</taxon>
        <taxon>Pseudomonadati</taxon>
        <taxon>Pseudomonadota</taxon>
        <taxon>Gammaproteobacteria</taxon>
        <taxon>Vibrionales</taxon>
        <taxon>Vibrionaceae</taxon>
        <taxon>Vibrio</taxon>
    </lineage>
</organism>
<evidence type="ECO:0000259" key="1">
    <source>
        <dbReference type="PROSITE" id="PS50164"/>
    </source>
</evidence>
<dbReference type="Pfam" id="PF01541">
    <property type="entry name" value="GIY-YIG"/>
    <property type="match status" value="1"/>
</dbReference>
<geneLocation type="plasmid" evidence="2">
    <name>p-HB236076</name>
</geneLocation>
<evidence type="ECO:0000313" key="2">
    <source>
        <dbReference type="EMBL" id="XDK26709.1"/>
    </source>
</evidence>
<name>A0AB39HKD2_9VIBR</name>
<dbReference type="AlphaFoldDB" id="A0AB39HKD2"/>
<reference evidence="2" key="1">
    <citation type="submission" date="2024-07" db="EMBL/GenBank/DDBJ databases">
        <title>Genome Analysis of a Potential Novel Vibrio Species Secreting pH- and Thermo-stable Alginate Lyase and its Application in Producing Alginate Oligosaccharides.</title>
        <authorList>
            <person name="Huang H."/>
            <person name="Bao K."/>
        </authorList>
    </citation>
    <scope>NUCLEOTIDE SEQUENCE</scope>
    <source>
        <strain evidence="2">HB236076</strain>
        <plasmid evidence="2">p-HB236076</plasmid>
    </source>
</reference>
<accession>A0AB39HKD2</accession>
<dbReference type="SMART" id="SM00465">
    <property type="entry name" value="GIYc"/>
    <property type="match status" value="1"/>
</dbReference>
<dbReference type="InterPro" id="IPR035901">
    <property type="entry name" value="GIY-YIG_endonuc_sf"/>
</dbReference>
<sequence length="495" mass="56885">MTLDNQVIINILQSNSAISAMTKTTIKWTKSKCSLEASKFKTRKEFKVNSGSAYNSALRYGWLDDICCHMPANNKRAKWYWTFERCKAEAIKYQTRSEFKTGSGGAYDSAQINQWLDEICGHMTNKYKKSGFWTKENCQAEALKYTSSKEFKSKAGGAYTKAAKSGWLKEITSHMPNPYKELKKCLYEVYFEKSDTYYIGLTNNFNRRVIEHTKSKSGSSTTYSTSVFDHINATGETPQFRQISEYMDADLASDEEQRLITQYHLKGKSLLNRNIGGSLGGGWIKWTKKTIQTEALKYDTRTEFINNASGAYEAAVKRGWLQEVCSHMKTFSKPMGHWTKENCRIEASTYTSKKEFKSKSSGAYQAASKHGWLDEICHYPNAKRKPNGYWTKDRCELEAKNHKTRGEFRKVSSQAYAAAQRSKWLDLICSHMVSPQKPNGYWTKDRCQEEALKYTTRSKFAKCSSSAYTKAKREKWLDDICTHMSKPKQPNPLRQ</sequence>
<dbReference type="KEGG" id="vih:AB0763_16915"/>
<dbReference type="SUPFAM" id="SSF82771">
    <property type="entry name" value="GIY-YIG endonuclease"/>
    <property type="match status" value="1"/>
</dbReference>
<dbReference type="InterPro" id="IPR000305">
    <property type="entry name" value="GIY-YIG_endonuc"/>
</dbReference>
<feature type="domain" description="GIY-YIG" evidence="1">
    <location>
        <begin position="182"/>
        <end position="273"/>
    </location>
</feature>
<gene>
    <name evidence="2" type="ORF">AB0763_16915</name>
</gene>
<dbReference type="Gene3D" id="3.40.1440.10">
    <property type="entry name" value="GIY-YIG endonuclease"/>
    <property type="match status" value="1"/>
</dbReference>
<dbReference type="RefSeq" id="WP_306099622.1">
    <property type="nucleotide sequence ID" value="NZ_CP162602.1"/>
</dbReference>
<dbReference type="EMBL" id="CP162602">
    <property type="protein sequence ID" value="XDK26709.1"/>
    <property type="molecule type" value="Genomic_DNA"/>
</dbReference>
<keyword evidence="2" id="KW-0614">Plasmid</keyword>
<proteinExistence type="predicted"/>
<dbReference type="PROSITE" id="PS50164">
    <property type="entry name" value="GIY_YIG"/>
    <property type="match status" value="1"/>
</dbReference>